<dbReference type="InterPro" id="IPR050638">
    <property type="entry name" value="AA-Vitamin_Transporters"/>
</dbReference>
<accession>A0A136KEN8</accession>
<keyword evidence="5 6" id="KW-0472">Membrane</keyword>
<feature type="domain" description="EamA" evidence="7">
    <location>
        <begin position="150"/>
        <end position="285"/>
    </location>
</feature>
<sequence>MDPLSLSIISSIAIGIGHSYMKIVIPKIGSERFIFMRGAMLSILLLLLLLVGVGNPLIDINGVLIALVVSIIGAMGLLFFTRGVEQGTPSVVSAVSSSRIPLTALIAATLLNESISQIASLGILVVVFGLILISDLLKKQRISQTKLSSAFIYGFIAAVFWGVSSAFIGIPSALLGALLFTFILELIVALVGFVLMLSKEHRILPKDKFFKDYWGWLVLMTILGLIGSLSMNIAYETGRVSVVASVVAANPLITIISDRIILGTKLRLIQYVAIVTIIVGITMIIFG</sequence>
<feature type="transmembrane region" description="Helical" evidence="6">
    <location>
        <begin position="268"/>
        <end position="286"/>
    </location>
</feature>
<evidence type="ECO:0000256" key="3">
    <source>
        <dbReference type="ARBA" id="ARBA00022692"/>
    </source>
</evidence>
<dbReference type="GO" id="GO:0005886">
    <property type="term" value="C:plasma membrane"/>
    <property type="evidence" value="ECO:0007669"/>
    <property type="project" value="UniProtKB-SubCell"/>
</dbReference>
<evidence type="ECO:0000256" key="1">
    <source>
        <dbReference type="ARBA" id="ARBA00004651"/>
    </source>
</evidence>
<name>A0A136KEN8_9BACT</name>
<feature type="transmembrane region" description="Helical" evidence="6">
    <location>
        <begin position="60"/>
        <end position="80"/>
    </location>
</feature>
<dbReference type="Pfam" id="PF00892">
    <property type="entry name" value="EamA"/>
    <property type="match status" value="2"/>
</dbReference>
<evidence type="ECO:0000313" key="8">
    <source>
        <dbReference type="EMBL" id="KXK07808.1"/>
    </source>
</evidence>
<dbReference type="PANTHER" id="PTHR32322:SF18">
    <property type="entry name" value="S-ADENOSYLMETHIONINE_S-ADENOSYLHOMOCYSTEINE TRANSPORTER"/>
    <property type="match status" value="1"/>
</dbReference>
<reference evidence="8 9" key="1">
    <citation type="submission" date="2015-02" db="EMBL/GenBank/DDBJ databases">
        <title>Improved understanding of the partial-nitritation anammox process through 23 genomes representing the majority of the microbial community.</title>
        <authorList>
            <person name="Speth D.R."/>
            <person name="In T Zandt M."/>
            <person name="Guerrero Cruz S."/>
            <person name="Jetten M.S."/>
            <person name="Dutilh B.E."/>
        </authorList>
    </citation>
    <scope>NUCLEOTIDE SEQUENCE [LARGE SCALE GENOMIC DNA]</scope>
    <source>
        <strain evidence="8">OLB21</strain>
    </source>
</reference>
<dbReference type="EMBL" id="JYPD01000030">
    <property type="protein sequence ID" value="KXK07808.1"/>
    <property type="molecule type" value="Genomic_DNA"/>
</dbReference>
<evidence type="ECO:0000256" key="6">
    <source>
        <dbReference type="SAM" id="Phobius"/>
    </source>
</evidence>
<feature type="transmembrane region" description="Helical" evidence="6">
    <location>
        <begin position="149"/>
        <end position="168"/>
    </location>
</feature>
<proteinExistence type="predicted"/>
<dbReference type="InterPro" id="IPR037185">
    <property type="entry name" value="EmrE-like"/>
</dbReference>
<dbReference type="Proteomes" id="UP000070449">
    <property type="component" value="Unassembled WGS sequence"/>
</dbReference>
<keyword evidence="3 6" id="KW-0812">Transmembrane</keyword>
<evidence type="ECO:0000256" key="5">
    <source>
        <dbReference type="ARBA" id="ARBA00023136"/>
    </source>
</evidence>
<evidence type="ECO:0000313" key="9">
    <source>
        <dbReference type="Proteomes" id="UP000070449"/>
    </source>
</evidence>
<gene>
    <name evidence="8" type="ORF">UZ20_WS6002001123</name>
</gene>
<evidence type="ECO:0000256" key="2">
    <source>
        <dbReference type="ARBA" id="ARBA00022475"/>
    </source>
</evidence>
<comment type="subcellular location">
    <subcellularLocation>
        <location evidence="1">Cell membrane</location>
        <topology evidence="1">Multi-pass membrane protein</topology>
    </subcellularLocation>
</comment>
<dbReference type="AlphaFoldDB" id="A0A136KEN8"/>
<keyword evidence="4 6" id="KW-1133">Transmembrane helix</keyword>
<dbReference type="PANTHER" id="PTHR32322">
    <property type="entry name" value="INNER MEMBRANE TRANSPORTER"/>
    <property type="match status" value="1"/>
</dbReference>
<dbReference type="SUPFAM" id="SSF103481">
    <property type="entry name" value="Multidrug resistance efflux transporter EmrE"/>
    <property type="match status" value="2"/>
</dbReference>
<feature type="domain" description="EamA" evidence="7">
    <location>
        <begin position="6"/>
        <end position="134"/>
    </location>
</feature>
<feature type="transmembrane region" description="Helical" evidence="6">
    <location>
        <begin position="174"/>
        <end position="197"/>
    </location>
</feature>
<organism evidence="8 9">
    <name type="scientific">candidate division WS6 bacterium OLB21</name>
    <dbReference type="NCBI Taxonomy" id="1617427"/>
    <lineage>
        <taxon>Bacteria</taxon>
        <taxon>Candidatus Dojkabacteria</taxon>
    </lineage>
</organism>
<feature type="transmembrane region" description="Helical" evidence="6">
    <location>
        <begin position="240"/>
        <end position="256"/>
    </location>
</feature>
<keyword evidence="2" id="KW-1003">Cell membrane</keyword>
<comment type="caution">
    <text evidence="8">The sequence shown here is derived from an EMBL/GenBank/DDBJ whole genome shotgun (WGS) entry which is preliminary data.</text>
</comment>
<feature type="transmembrane region" description="Helical" evidence="6">
    <location>
        <begin position="34"/>
        <end position="54"/>
    </location>
</feature>
<feature type="transmembrane region" description="Helical" evidence="6">
    <location>
        <begin position="117"/>
        <end position="137"/>
    </location>
</feature>
<evidence type="ECO:0000256" key="4">
    <source>
        <dbReference type="ARBA" id="ARBA00022989"/>
    </source>
</evidence>
<protein>
    <submittedName>
        <fullName evidence="8">EamA-like transporter family protein</fullName>
    </submittedName>
</protein>
<feature type="transmembrane region" description="Helical" evidence="6">
    <location>
        <begin position="6"/>
        <end position="25"/>
    </location>
</feature>
<dbReference type="InterPro" id="IPR000620">
    <property type="entry name" value="EamA_dom"/>
</dbReference>
<feature type="transmembrane region" description="Helical" evidence="6">
    <location>
        <begin position="213"/>
        <end position="234"/>
    </location>
</feature>
<feature type="transmembrane region" description="Helical" evidence="6">
    <location>
        <begin position="92"/>
        <end position="111"/>
    </location>
</feature>
<evidence type="ECO:0000259" key="7">
    <source>
        <dbReference type="Pfam" id="PF00892"/>
    </source>
</evidence>